<protein>
    <submittedName>
        <fullName evidence="1">Uncharacterized protein</fullName>
    </submittedName>
</protein>
<sequence length="79" mass="8703">MDNCFGPFAACAAPTALHKHRPSFSLAATAFSGPRRSSTSLHRVLPVRRSAAPVLMQRIRPPHLRHALDQWEAVCLLGF</sequence>
<name>A0AAW1T5C9_9CHLO</name>
<dbReference type="AlphaFoldDB" id="A0AAW1T5C9"/>
<evidence type="ECO:0000313" key="2">
    <source>
        <dbReference type="Proteomes" id="UP001485043"/>
    </source>
</evidence>
<accession>A0AAW1T5C9</accession>
<dbReference type="EMBL" id="JALJOV010000377">
    <property type="protein sequence ID" value="KAK9864232.1"/>
    <property type="molecule type" value="Genomic_DNA"/>
</dbReference>
<reference evidence="1 2" key="1">
    <citation type="journal article" date="2024" name="Nat. Commun.">
        <title>Phylogenomics reveals the evolutionary origins of lichenization in chlorophyte algae.</title>
        <authorList>
            <person name="Puginier C."/>
            <person name="Libourel C."/>
            <person name="Otte J."/>
            <person name="Skaloud P."/>
            <person name="Haon M."/>
            <person name="Grisel S."/>
            <person name="Petersen M."/>
            <person name="Berrin J.G."/>
            <person name="Delaux P.M."/>
            <person name="Dal Grande F."/>
            <person name="Keller J."/>
        </authorList>
    </citation>
    <scope>NUCLEOTIDE SEQUENCE [LARGE SCALE GENOMIC DNA]</scope>
    <source>
        <strain evidence="1 2">SAG 2523</strain>
    </source>
</reference>
<keyword evidence="2" id="KW-1185">Reference proteome</keyword>
<gene>
    <name evidence="1" type="ORF">WJX84_004973</name>
</gene>
<comment type="caution">
    <text evidence="1">The sequence shown here is derived from an EMBL/GenBank/DDBJ whole genome shotgun (WGS) entry which is preliminary data.</text>
</comment>
<proteinExistence type="predicted"/>
<evidence type="ECO:0000313" key="1">
    <source>
        <dbReference type="EMBL" id="KAK9864232.1"/>
    </source>
</evidence>
<organism evidence="1 2">
    <name type="scientific">Apatococcus fuscideae</name>
    <dbReference type="NCBI Taxonomy" id="2026836"/>
    <lineage>
        <taxon>Eukaryota</taxon>
        <taxon>Viridiplantae</taxon>
        <taxon>Chlorophyta</taxon>
        <taxon>core chlorophytes</taxon>
        <taxon>Trebouxiophyceae</taxon>
        <taxon>Chlorellales</taxon>
        <taxon>Chlorellaceae</taxon>
        <taxon>Apatococcus</taxon>
    </lineage>
</organism>
<dbReference type="Proteomes" id="UP001485043">
    <property type="component" value="Unassembled WGS sequence"/>
</dbReference>